<accession>A0A0X7K2S4</accession>
<dbReference type="EC" id="2.3.2.27" evidence="2"/>
<feature type="domain" description="NEL" evidence="6">
    <location>
        <begin position="1597"/>
        <end position="1879"/>
    </location>
</feature>
<name>A0A0X7K2S4_9PSED</name>
<evidence type="ECO:0000256" key="3">
    <source>
        <dbReference type="ARBA" id="ARBA00023026"/>
    </source>
</evidence>
<sequence length="1879" mass="210227">MPDVTRPAVSSGIHGAFLTRAIPPWFSQARLPRQQALAEHALVIPAWYIKATAAQKSALAASHAKYRTIFNQVDATLATIQDVQAFAEPLLKAAIKERFKLDIDVRNVYLARKFAPAARDDFYGFFSFDRTRTSRLDEEYRGVSLLEVALANFLPEEEHPARCADCEIITGWSDYDGEVIADFAAVNSQAKPIAPAAFATLCRSLDLGRLYQQHIKAILQPTGGIERQALAGQLQEHQRRQLALSTEIAWQQFAKKPDSDLVGAGISSAVYQMLKQVLAANAAPTLDSRPVTFANLQLLGVELVGPLLIGPSRVRAARVERLAVYLPDDPQQPLKEYANLYEFLADLGGRLKDTEYRRYFSRFVPVSQQGEFFRQLNALYQSSRLPQPPDWRMDEATIKGDLWQHRYQASVDKILADARAVAVPTDDEDAKARAARIAGFKDAVVSVFNLASFVVPGLGPIMLAVGAVQMCEEVYEGIEAYEQSEIREMWAHFSSIALNVAMLATGATVLPQVQMSGVVDALRPVILADGKQKLWRADLSVYHQDLKLEGQANPLGQYAVAGKHYLRLGDKVVEHAFDESMQRWRIQHPSDALAYQPPLVHNGAGAWRQVHEQPLAWDRLTLLRRMGPIVDGYSDAALLRAADISGVSDSSLRKMHLDNAAPPPELADTLRLFEAERGVQQVLAQLEGKQPIDERYLYAPALVCELPRWPVGRVLQVFENAELSGPSIQYGSQHLPSGSTAKAPIKISRADVLGGQLPVRLLASLDGAEITRLLGGEAARVEAAQPEEFRKQLADFARTRQPALFESLYQGRAAKDPDVQKLQRLTPGLSEPAAQSVLDHASAEELTRLRTARAPLSLLEQSRWHARQGRVSRALAGLHMDNLAAADSKRLVLHALGQLPGWPDDLRLEIRDGGIDGQLIAGVGDTRATQRKYLVKKGPSYQAFNERGETLNSVPRDNDNFYPSLMHALPDAARQALGIAEVARSAELRQAITEYALAHPADAVQVLDRRLPRLRPPQRIDRMRLGYPASGRGEGQAPALVRRVRDVYPQLTEQQANGFILEQLRAGKSNSQILSLLDDRLSEWQRLEARLDQWVAARGGNRRSKQRAALSIKDSWRNAPLAAEDPRYTQLDIWAQYQLPALLDADFSHVHKLRISGDDLTDHTINQMLERFPNVRELKLDVPTVNVPNLPSGLHRLPQVRALTLDGLVEFQPQAAAELASLVNLRSLKLHRVLTSFDHLDVRPLTQLRELTISDTHQGHFPESTLDLPQLGRLNLQYSTVRQLPARLLQPGHEKLWSGLSLDWSKLTRENFKPAYEYIKNHPQHEVDLEQMVAGHAMGQIERMGQFIAPVTYHPSSRLYVLIDRIVDRWPDAQARFEAVEAFSDEYAAQLRELEQWHDRGTSVAVRSGRQQTIRMFMASWVEGLMKRYDVSGFSRSLDLSGVPTDELRDLPVLSGDFSHVTALVMGAERSLWQLNYDFRNSFSGVPPLDNVYRQTSESGASSRPMLWPSRVRERNETPLAPAPEPLNWATGIPRPDYHIDSTDDSPLGSPLSSPRVMRPMQRARTRPEIEPDSDEETLGTHVSSAQGYEVLAEDYSDSSERLPWVFSLSAPETHVRRKQWLQLASEPDNQAFFHLLARLRLSADYRADSDDLTRRVWTVIEAATANTELRQLLFSLSSTHGTCADGRMLTFSELEVKVFEYQAVQEIDPHDLPARGAALLRLSRRLFRLGEVEKLADGVAGANVDKAEVRLEYRLGLKAPLDLPGQPQGMLSGLPIRGQVLKQAIEIVQQAEQGEPFYEDLISRSYWVDYLKARYPESFDTLERESEQRRSRLEDEHQALDEAYGAAVTALQIELDTTRNQRLLALSRQEVAALEATA</sequence>
<keyword evidence="4" id="KW-0964">Secreted</keyword>
<dbReference type="SUPFAM" id="SSF52047">
    <property type="entry name" value="RNI-like"/>
    <property type="match status" value="1"/>
</dbReference>
<comment type="catalytic activity">
    <reaction evidence="1">
        <text>S-ubiquitinyl-[E2 ubiquitin-conjugating enzyme]-L-cysteine + [acceptor protein]-L-lysine = [E2 ubiquitin-conjugating enzyme]-L-cysteine + N(6)-ubiquitinyl-[acceptor protein]-L-lysine.</text>
        <dbReference type="EC" id="2.3.2.27"/>
    </reaction>
</comment>
<gene>
    <name evidence="7" type="ORF">AWV77_15230</name>
</gene>
<keyword evidence="4" id="KW-0833">Ubl conjugation pathway</keyword>
<dbReference type="InterPro" id="IPR032675">
    <property type="entry name" value="LRR_dom_sf"/>
</dbReference>
<feature type="compositionally biased region" description="Low complexity" evidence="5">
    <location>
        <begin position="1545"/>
        <end position="1555"/>
    </location>
</feature>
<evidence type="ECO:0000256" key="4">
    <source>
        <dbReference type="PROSITE-ProRule" id="PRU01398"/>
    </source>
</evidence>
<dbReference type="InterPro" id="IPR046673">
    <property type="entry name" value="ToxA_N"/>
</dbReference>
<keyword evidence="4" id="KW-0808">Transferase</keyword>
<evidence type="ECO:0000313" key="8">
    <source>
        <dbReference type="Proteomes" id="UP000067111"/>
    </source>
</evidence>
<evidence type="ECO:0000256" key="1">
    <source>
        <dbReference type="ARBA" id="ARBA00000900"/>
    </source>
</evidence>
<dbReference type="RefSeq" id="WP_060755058.1">
    <property type="nucleotide sequence ID" value="NZ_LRMR01000018.1"/>
</dbReference>
<protein>
    <recommendedName>
        <fullName evidence="2">RING-type E3 ubiquitin transferase</fullName>
        <ecNumber evidence="2">2.3.2.27</ecNumber>
    </recommendedName>
</protein>
<comment type="PTM">
    <text evidence="4">Ubiquitinated in the presence of host E1 ubiquitin-activating enzyme, E2 ubiquitin-conjugating enzyme and ubiquitin.</text>
</comment>
<comment type="caution">
    <text evidence="7">The sequence shown here is derived from an EMBL/GenBank/DDBJ whole genome shotgun (WGS) entry which is preliminary data.</text>
</comment>
<keyword evidence="4" id="KW-1035">Host cytoplasm</keyword>
<organism evidence="7 8">
    <name type="scientific">Pseudomonas palleroniana</name>
    <dbReference type="NCBI Taxonomy" id="191390"/>
    <lineage>
        <taxon>Bacteria</taxon>
        <taxon>Pseudomonadati</taxon>
        <taxon>Pseudomonadota</taxon>
        <taxon>Gammaproteobacteria</taxon>
        <taxon>Pseudomonadales</taxon>
        <taxon>Pseudomonadaceae</taxon>
        <taxon>Pseudomonas</taxon>
    </lineage>
</organism>
<keyword evidence="3" id="KW-0843">Virulence</keyword>
<comment type="similarity">
    <text evidence="4">Belongs to the LRR-containing bacterial E3 ligase family.</text>
</comment>
<evidence type="ECO:0000256" key="2">
    <source>
        <dbReference type="ARBA" id="ARBA00012483"/>
    </source>
</evidence>
<dbReference type="InterPro" id="IPR029487">
    <property type="entry name" value="NEL_dom"/>
</dbReference>
<keyword evidence="4" id="KW-0832">Ubl conjugation</keyword>
<dbReference type="Pfam" id="PF14496">
    <property type="entry name" value="NEL"/>
    <property type="match status" value="1"/>
</dbReference>
<proteinExistence type="inferred from homology"/>
<dbReference type="GO" id="GO:0005576">
    <property type="term" value="C:extracellular region"/>
    <property type="evidence" value="ECO:0007669"/>
    <property type="project" value="UniProtKB-UniRule"/>
</dbReference>
<feature type="active site" description="Glycyl thioester intermediate" evidence="4">
    <location>
        <position position="1684"/>
    </location>
</feature>
<reference evidence="8" key="1">
    <citation type="submission" date="2016-01" db="EMBL/GenBank/DDBJ databases">
        <authorList>
            <person name="Gamez R.M."/>
            <person name="Rodriguez F."/>
            <person name="Bernal J.F."/>
            <person name="Agarwala R."/>
            <person name="Landsman D."/>
            <person name="Marino-Ramirez L."/>
        </authorList>
    </citation>
    <scope>NUCLEOTIDE SEQUENCE [LARGE SCALE GENOMIC DNA]</scope>
    <source>
        <strain evidence="8">Ps006</strain>
    </source>
</reference>
<dbReference type="GO" id="GO:0016567">
    <property type="term" value="P:protein ubiquitination"/>
    <property type="evidence" value="ECO:0007669"/>
    <property type="project" value="InterPro"/>
</dbReference>
<dbReference type="Pfam" id="PF20178">
    <property type="entry name" value="ToxA_N"/>
    <property type="match status" value="1"/>
</dbReference>
<feature type="region of interest" description="Disordered" evidence="5">
    <location>
        <begin position="1518"/>
        <end position="1586"/>
    </location>
</feature>
<evidence type="ECO:0000313" key="7">
    <source>
        <dbReference type="EMBL" id="KWU49936.1"/>
    </source>
</evidence>
<dbReference type="OrthoDB" id="1467561at2"/>
<dbReference type="PROSITE" id="PS52053">
    <property type="entry name" value="NEL"/>
    <property type="match status" value="1"/>
</dbReference>
<dbReference type="Gene3D" id="1.20.58.360">
    <property type="entry name" value="Shigella T3SS effector IpaH defines"/>
    <property type="match status" value="1"/>
</dbReference>
<dbReference type="EMBL" id="LRMR01000018">
    <property type="protein sequence ID" value="KWU49936.1"/>
    <property type="molecule type" value="Genomic_DNA"/>
</dbReference>
<evidence type="ECO:0000259" key="6">
    <source>
        <dbReference type="PROSITE" id="PS52053"/>
    </source>
</evidence>
<dbReference type="Proteomes" id="UP000067111">
    <property type="component" value="Unassembled WGS sequence"/>
</dbReference>
<evidence type="ECO:0000256" key="5">
    <source>
        <dbReference type="SAM" id="MobiDB-lite"/>
    </source>
</evidence>
<dbReference type="Gene3D" id="3.80.10.10">
    <property type="entry name" value="Ribonuclease Inhibitor"/>
    <property type="match status" value="1"/>
</dbReference>
<dbReference type="GO" id="GO:0061630">
    <property type="term" value="F:ubiquitin protein ligase activity"/>
    <property type="evidence" value="ECO:0007669"/>
    <property type="project" value="UniProtKB-EC"/>
</dbReference>